<keyword evidence="6" id="KW-0472">Membrane</keyword>
<keyword evidence="5" id="KW-1133">Transmembrane helix</keyword>
<dbReference type="InterPro" id="IPR036259">
    <property type="entry name" value="MFS_trans_sf"/>
</dbReference>
<evidence type="ECO:0000256" key="3">
    <source>
        <dbReference type="ARBA" id="ARBA00022475"/>
    </source>
</evidence>
<dbReference type="PRINTS" id="PR01036">
    <property type="entry name" value="TCRTETB"/>
</dbReference>
<keyword evidence="9" id="KW-1185">Reference proteome</keyword>
<evidence type="ECO:0000256" key="4">
    <source>
        <dbReference type="ARBA" id="ARBA00022692"/>
    </source>
</evidence>
<dbReference type="PROSITE" id="PS50850">
    <property type="entry name" value="MFS"/>
    <property type="match status" value="1"/>
</dbReference>
<dbReference type="RefSeq" id="WP_067314349.1">
    <property type="nucleotide sequence ID" value="NZ_LRMV01000200.1"/>
</dbReference>
<dbReference type="AlphaFoldDB" id="A0A109IGB7"/>
<evidence type="ECO:0000256" key="1">
    <source>
        <dbReference type="ARBA" id="ARBA00004651"/>
    </source>
</evidence>
<dbReference type="PANTHER" id="PTHR42718:SF46">
    <property type="entry name" value="BLR6921 PROTEIN"/>
    <property type="match status" value="1"/>
</dbReference>
<accession>A0A109IGB7</accession>
<dbReference type="PANTHER" id="PTHR42718">
    <property type="entry name" value="MAJOR FACILITATOR SUPERFAMILY MULTIDRUG TRANSPORTER MFSC"/>
    <property type="match status" value="1"/>
</dbReference>
<dbReference type="Proteomes" id="UP000198226">
    <property type="component" value="Chromosome I"/>
</dbReference>
<dbReference type="InterPro" id="IPR020846">
    <property type="entry name" value="MFS_dom"/>
</dbReference>
<reference evidence="9" key="1">
    <citation type="submission" date="2016-06" db="EMBL/GenBank/DDBJ databases">
        <authorList>
            <person name="Varghese N."/>
            <person name="Submissions Spin"/>
        </authorList>
    </citation>
    <scope>NUCLEOTIDE SEQUENCE [LARGE SCALE GENOMIC DNA]</scope>
    <source>
        <strain evidence="9">DSM 44983</strain>
    </source>
</reference>
<dbReference type="EMBL" id="LT607752">
    <property type="protein sequence ID" value="SCG65311.1"/>
    <property type="molecule type" value="Genomic_DNA"/>
</dbReference>
<evidence type="ECO:0000256" key="2">
    <source>
        <dbReference type="ARBA" id="ARBA00022448"/>
    </source>
</evidence>
<dbReference type="GO" id="GO:0005886">
    <property type="term" value="C:plasma membrane"/>
    <property type="evidence" value="ECO:0007669"/>
    <property type="project" value="UniProtKB-SubCell"/>
</dbReference>
<dbReference type="Gene3D" id="1.20.1720.10">
    <property type="entry name" value="Multidrug resistance protein D"/>
    <property type="match status" value="1"/>
</dbReference>
<evidence type="ECO:0000256" key="6">
    <source>
        <dbReference type="ARBA" id="ARBA00023136"/>
    </source>
</evidence>
<name>A0A109IGB7_9ACTN</name>
<dbReference type="Pfam" id="PF07690">
    <property type="entry name" value="MFS_1"/>
    <property type="match status" value="1"/>
</dbReference>
<keyword evidence="3" id="KW-1003">Cell membrane</keyword>
<keyword evidence="2" id="KW-0813">Transport</keyword>
<dbReference type="OrthoDB" id="4080117at2"/>
<dbReference type="InterPro" id="IPR011701">
    <property type="entry name" value="MFS"/>
</dbReference>
<sequence length="497" mass="51375">MSEQVQVAAGRESALHRRRWLIMSVVSVGQLMIALDTTVASVMGPQLQKDLGLSATGLQWVFNNYIVLFGGLLLLGGRLNDVIGRRRMFIGGLVLFAAGSLLAAMANTDTQIMAARAIQGVAAAGLSPACLSILVVAFRDPAERTKAFGVWGAVIGVGAGLGTLLGGAIVDVNWRLAFYINLPIAVVLLFAAFALIPGGAPNGPRPKADVLGGLTGTLGLGALVFAIVSVNDHGWTGPRTVVSFLVAAVMLPAFVMIEMRAEAPLLPLRLFRLRGVVAGSLGELFTAGIMIPCFMLLPIYMQSVLGYTPMETGLAYLPTTLAMMIVAGPLSKAIPKIGARVPYVIGAVLLAGMLVLLLRTPVDGSYWSVLFPITTLLGVGLVLCLIPTPTVGTSEATEEDAGTTSAVLNVSTQVGGALGLAVAATVLQNRITEYAADGRVGPEALNDALQAGIATLFVWVGLSLLTGIIGFRGLPPRATADAAPGADTGSRSVKVAS</sequence>
<organism evidence="8 9">
    <name type="scientific">Micromonospora rifamycinica</name>
    <dbReference type="NCBI Taxonomy" id="291594"/>
    <lineage>
        <taxon>Bacteria</taxon>
        <taxon>Bacillati</taxon>
        <taxon>Actinomycetota</taxon>
        <taxon>Actinomycetes</taxon>
        <taxon>Micromonosporales</taxon>
        <taxon>Micromonosporaceae</taxon>
        <taxon>Micromonospora</taxon>
    </lineage>
</organism>
<feature type="domain" description="Major facilitator superfamily (MFS) profile" evidence="7">
    <location>
        <begin position="22"/>
        <end position="478"/>
    </location>
</feature>
<dbReference type="GO" id="GO:0022857">
    <property type="term" value="F:transmembrane transporter activity"/>
    <property type="evidence" value="ECO:0007669"/>
    <property type="project" value="InterPro"/>
</dbReference>
<dbReference type="SUPFAM" id="SSF103473">
    <property type="entry name" value="MFS general substrate transporter"/>
    <property type="match status" value="1"/>
</dbReference>
<dbReference type="InterPro" id="IPR004638">
    <property type="entry name" value="EmrB-like"/>
</dbReference>
<keyword evidence="4" id="KW-0812">Transmembrane</keyword>
<gene>
    <name evidence="8" type="ORF">GA0070623_3118</name>
</gene>
<evidence type="ECO:0000313" key="8">
    <source>
        <dbReference type="EMBL" id="SCG65311.1"/>
    </source>
</evidence>
<protein>
    <submittedName>
        <fullName evidence="8">Drug resistance transporter, EmrB/QacA subfamily</fullName>
    </submittedName>
</protein>
<dbReference type="NCBIfam" id="TIGR00711">
    <property type="entry name" value="efflux_EmrB"/>
    <property type="match status" value="1"/>
</dbReference>
<evidence type="ECO:0000313" key="9">
    <source>
        <dbReference type="Proteomes" id="UP000198226"/>
    </source>
</evidence>
<proteinExistence type="predicted"/>
<dbReference type="Gene3D" id="1.20.1250.20">
    <property type="entry name" value="MFS general substrate transporter like domains"/>
    <property type="match status" value="1"/>
</dbReference>
<dbReference type="CDD" id="cd17321">
    <property type="entry name" value="MFS_MMR_MDR_like"/>
    <property type="match status" value="1"/>
</dbReference>
<evidence type="ECO:0000256" key="5">
    <source>
        <dbReference type="ARBA" id="ARBA00022989"/>
    </source>
</evidence>
<comment type="subcellular location">
    <subcellularLocation>
        <location evidence="1">Cell membrane</location>
        <topology evidence="1">Multi-pass membrane protein</topology>
    </subcellularLocation>
</comment>
<evidence type="ECO:0000259" key="7">
    <source>
        <dbReference type="PROSITE" id="PS50850"/>
    </source>
</evidence>